<keyword evidence="3" id="KW-1185">Reference proteome</keyword>
<evidence type="ECO:0000313" key="3">
    <source>
        <dbReference type="Proteomes" id="UP001595539"/>
    </source>
</evidence>
<proteinExistence type="predicted"/>
<sequence>MTSYAAGTASSPWERRSSPRPLPSGGHADLAHAPLVHYDRNHRTNRAEWLAIRGGPAPAGRGLFVNNPMIALQAAQDIASSVPFRVVIHPRASAGARLFASWLLRDASAGGAQVG</sequence>
<evidence type="ECO:0000313" key="2">
    <source>
        <dbReference type="EMBL" id="MFC3628894.1"/>
    </source>
</evidence>
<protein>
    <submittedName>
        <fullName evidence="2">Uncharacterized protein</fullName>
    </submittedName>
</protein>
<dbReference type="Proteomes" id="UP001595539">
    <property type="component" value="Unassembled WGS sequence"/>
</dbReference>
<accession>A0ABV7U1E3</accession>
<gene>
    <name evidence="2" type="ORF">ACFOM8_05485</name>
</gene>
<comment type="caution">
    <text evidence="2">The sequence shown here is derived from an EMBL/GenBank/DDBJ whole genome shotgun (WGS) entry which is preliminary data.</text>
</comment>
<name>A0ABV7U1E3_9RHOB</name>
<evidence type="ECO:0000256" key="1">
    <source>
        <dbReference type="SAM" id="MobiDB-lite"/>
    </source>
</evidence>
<reference evidence="3" key="1">
    <citation type="journal article" date="2019" name="Int. J. Syst. Evol. Microbiol.">
        <title>The Global Catalogue of Microorganisms (GCM) 10K type strain sequencing project: providing services to taxonomists for standard genome sequencing and annotation.</title>
        <authorList>
            <consortium name="The Broad Institute Genomics Platform"/>
            <consortium name="The Broad Institute Genome Sequencing Center for Infectious Disease"/>
            <person name="Wu L."/>
            <person name="Ma J."/>
        </authorList>
    </citation>
    <scope>NUCLEOTIDE SEQUENCE [LARGE SCALE GENOMIC DNA]</scope>
    <source>
        <strain evidence="3">KCTC 42473</strain>
    </source>
</reference>
<organism evidence="2 3">
    <name type="scientific">Paracoccus angustae</name>
    <dbReference type="NCBI Taxonomy" id="1671480"/>
    <lineage>
        <taxon>Bacteria</taxon>
        <taxon>Pseudomonadati</taxon>
        <taxon>Pseudomonadota</taxon>
        <taxon>Alphaproteobacteria</taxon>
        <taxon>Rhodobacterales</taxon>
        <taxon>Paracoccaceae</taxon>
        <taxon>Paracoccus</taxon>
    </lineage>
</organism>
<feature type="region of interest" description="Disordered" evidence="1">
    <location>
        <begin position="1"/>
        <end position="29"/>
    </location>
</feature>
<dbReference type="EMBL" id="JBHRXY010000002">
    <property type="protein sequence ID" value="MFC3628894.1"/>
    <property type="molecule type" value="Genomic_DNA"/>
</dbReference>
<dbReference type="RefSeq" id="WP_377760032.1">
    <property type="nucleotide sequence ID" value="NZ_JBHRXY010000002.1"/>
</dbReference>